<dbReference type="PANTHER" id="PTHR33121">
    <property type="entry name" value="CYCLIC DI-GMP PHOSPHODIESTERASE PDEF"/>
    <property type="match status" value="1"/>
</dbReference>
<sequence length="398" mass="44404">MLPYRILIVEDQAFQREYLLNLFRDLGVRSLEAAEDGEDALRRLQERDFDLVLSDLMMPGLDGVQLIQRLSELREPPPLALMSSSPRRMLGSACQVAKMQGITVVDLIAKPALPLSIRRLIERLESRVHRFAPVVPGERMEFSREELSSALRDGQFQAWFQPKQSLADDRIVGAEALVRWNHPRHGTLLPATFLPALEAAGLDEELLWAMLDQSIGAQAQWGELGCRVPVSVNLPTHLLDDRSLPDRLHDFVIARRGAPAGIVFELLECSFTSDPGNYYAGTCRLRMKGFGLAQDDFSRGYSSFYNLVSTPFTELKIDRTLVHGCAEDETLAAALESLIRLGRNIGLEVVAEGVESAGELAMLRRLGCHRVQGFLISGAVAPQLFARLLMEERPARPH</sequence>
<dbReference type="GO" id="GO:0000160">
    <property type="term" value="P:phosphorelay signal transduction system"/>
    <property type="evidence" value="ECO:0007669"/>
    <property type="project" value="InterPro"/>
</dbReference>
<dbReference type="SUPFAM" id="SSF141868">
    <property type="entry name" value="EAL domain-like"/>
    <property type="match status" value="1"/>
</dbReference>
<dbReference type="Gene3D" id="3.40.50.2300">
    <property type="match status" value="1"/>
</dbReference>
<gene>
    <name evidence="4" type="ORF">SAMN05216193_11924</name>
</gene>
<dbReference type="PROSITE" id="PS50110">
    <property type="entry name" value="RESPONSE_REGULATORY"/>
    <property type="match status" value="1"/>
</dbReference>
<dbReference type="InterPro" id="IPR001633">
    <property type="entry name" value="EAL_dom"/>
</dbReference>
<evidence type="ECO:0000259" key="3">
    <source>
        <dbReference type="PROSITE" id="PS50883"/>
    </source>
</evidence>
<reference evidence="5" key="1">
    <citation type="submission" date="2016-10" db="EMBL/GenBank/DDBJ databases">
        <authorList>
            <person name="Varghese N."/>
            <person name="Submissions S."/>
        </authorList>
    </citation>
    <scope>NUCLEOTIDE SEQUENCE [LARGE SCALE GENOMIC DNA]</scope>
    <source>
        <strain evidence="5">JCM 21621</strain>
    </source>
</reference>
<name>A0A1H0NYA9_9PSED</name>
<dbReference type="EMBL" id="FNIJ01000019">
    <property type="protein sequence ID" value="SDO97415.1"/>
    <property type="molecule type" value="Genomic_DNA"/>
</dbReference>
<dbReference type="RefSeq" id="WP_084309493.1">
    <property type="nucleotide sequence ID" value="NZ_FNIJ01000019.1"/>
</dbReference>
<dbReference type="SMART" id="SM00448">
    <property type="entry name" value="REC"/>
    <property type="match status" value="1"/>
</dbReference>
<dbReference type="PROSITE" id="PS50883">
    <property type="entry name" value="EAL"/>
    <property type="match status" value="1"/>
</dbReference>
<dbReference type="SUPFAM" id="SSF52172">
    <property type="entry name" value="CheY-like"/>
    <property type="match status" value="1"/>
</dbReference>
<dbReference type="SMART" id="SM00052">
    <property type="entry name" value="EAL"/>
    <property type="match status" value="1"/>
</dbReference>
<keyword evidence="5" id="KW-1185">Reference proteome</keyword>
<dbReference type="CDD" id="cd00156">
    <property type="entry name" value="REC"/>
    <property type="match status" value="1"/>
</dbReference>
<protein>
    <submittedName>
        <fullName evidence="4">EAL domain, c-di-GMP-specific phosphodiesterase class I (Or its enzymatically inactive variant)</fullName>
    </submittedName>
</protein>
<feature type="modified residue" description="4-aspartylphosphate" evidence="1">
    <location>
        <position position="55"/>
    </location>
</feature>
<dbReference type="STRING" id="198616.SAMN05216193_11924"/>
<dbReference type="OrthoDB" id="9812358at2"/>
<feature type="domain" description="EAL" evidence="3">
    <location>
        <begin position="140"/>
        <end position="393"/>
    </location>
</feature>
<evidence type="ECO:0000256" key="1">
    <source>
        <dbReference type="PROSITE-ProRule" id="PRU00169"/>
    </source>
</evidence>
<dbReference type="InterPro" id="IPR011006">
    <property type="entry name" value="CheY-like_superfamily"/>
</dbReference>
<dbReference type="InterPro" id="IPR001789">
    <property type="entry name" value="Sig_transdc_resp-reg_receiver"/>
</dbReference>
<evidence type="ECO:0000313" key="4">
    <source>
        <dbReference type="EMBL" id="SDO97415.1"/>
    </source>
</evidence>
<dbReference type="GO" id="GO:0071111">
    <property type="term" value="F:cyclic-guanylate-specific phosphodiesterase activity"/>
    <property type="evidence" value="ECO:0007669"/>
    <property type="project" value="InterPro"/>
</dbReference>
<dbReference type="Gene3D" id="3.20.20.450">
    <property type="entry name" value="EAL domain"/>
    <property type="match status" value="1"/>
</dbReference>
<dbReference type="InterPro" id="IPR050706">
    <property type="entry name" value="Cyclic-di-GMP_PDE-like"/>
</dbReference>
<keyword evidence="1" id="KW-0597">Phosphoprotein</keyword>
<dbReference type="AlphaFoldDB" id="A0A1H0NYA9"/>
<evidence type="ECO:0000259" key="2">
    <source>
        <dbReference type="PROSITE" id="PS50110"/>
    </source>
</evidence>
<dbReference type="Proteomes" id="UP000242957">
    <property type="component" value="Unassembled WGS sequence"/>
</dbReference>
<evidence type="ECO:0000313" key="5">
    <source>
        <dbReference type="Proteomes" id="UP000242957"/>
    </source>
</evidence>
<dbReference type="CDD" id="cd01948">
    <property type="entry name" value="EAL"/>
    <property type="match status" value="1"/>
</dbReference>
<dbReference type="Pfam" id="PF00072">
    <property type="entry name" value="Response_reg"/>
    <property type="match status" value="1"/>
</dbReference>
<feature type="domain" description="Response regulatory" evidence="2">
    <location>
        <begin position="5"/>
        <end position="125"/>
    </location>
</feature>
<accession>A0A1H0NYA9</accession>
<dbReference type="Pfam" id="PF00563">
    <property type="entry name" value="EAL"/>
    <property type="match status" value="1"/>
</dbReference>
<proteinExistence type="predicted"/>
<dbReference type="InterPro" id="IPR035919">
    <property type="entry name" value="EAL_sf"/>
</dbReference>
<dbReference type="PANTHER" id="PTHR33121:SF70">
    <property type="entry name" value="SIGNALING PROTEIN YKOW"/>
    <property type="match status" value="1"/>
</dbReference>
<organism evidence="4 5">
    <name type="scientific">Pseudomonas jinjuensis</name>
    <dbReference type="NCBI Taxonomy" id="198616"/>
    <lineage>
        <taxon>Bacteria</taxon>
        <taxon>Pseudomonadati</taxon>
        <taxon>Pseudomonadota</taxon>
        <taxon>Gammaproteobacteria</taxon>
        <taxon>Pseudomonadales</taxon>
        <taxon>Pseudomonadaceae</taxon>
        <taxon>Pseudomonas</taxon>
    </lineage>
</organism>